<keyword evidence="1" id="KW-0732">Signal</keyword>
<dbReference type="AlphaFoldDB" id="A0AAU7WCR1"/>
<reference evidence="2" key="1">
    <citation type="submission" date="2024-05" db="EMBL/GenBank/DDBJ databases">
        <authorList>
            <person name="Yu L."/>
        </authorList>
    </citation>
    <scope>NUCLEOTIDE SEQUENCE</scope>
    <source>
        <strain evidence="2">G08B096</strain>
    </source>
</reference>
<dbReference type="PROSITE" id="PS51257">
    <property type="entry name" value="PROKAR_LIPOPROTEIN"/>
    <property type="match status" value="1"/>
</dbReference>
<accession>A0AAU7WCR1</accession>
<evidence type="ECO:0000313" key="2">
    <source>
        <dbReference type="EMBL" id="XBX83500.1"/>
    </source>
</evidence>
<protein>
    <submittedName>
        <fullName evidence="2">Uncharacterized protein</fullName>
    </submittedName>
</protein>
<organism evidence="2">
    <name type="scientific">Agromyces sp. G08B096</name>
    <dbReference type="NCBI Taxonomy" id="3156399"/>
    <lineage>
        <taxon>Bacteria</taxon>
        <taxon>Bacillati</taxon>
        <taxon>Actinomycetota</taxon>
        <taxon>Actinomycetes</taxon>
        <taxon>Micrococcales</taxon>
        <taxon>Microbacteriaceae</taxon>
        <taxon>Agromyces</taxon>
    </lineage>
</organism>
<dbReference type="EMBL" id="CP158374">
    <property type="protein sequence ID" value="XBX83500.1"/>
    <property type="molecule type" value="Genomic_DNA"/>
</dbReference>
<proteinExistence type="predicted"/>
<name>A0AAU7WCR1_9MICO</name>
<gene>
    <name evidence="2" type="ORF">ABIQ69_06185</name>
</gene>
<dbReference type="RefSeq" id="WP_350349502.1">
    <property type="nucleotide sequence ID" value="NZ_CP158374.1"/>
</dbReference>
<sequence length="293" mass="30347">MPRRRAVTRTRCLAASVVVAAVSVTAGCAVAAEPDGAVPGEITASVLQSRQDVVDGRLVVQVDNGADTTLVIDRLTVASAGLEDELELQGPKRVPPGRSVAYRMDLPGPTCDEVVADPPSIVIEAQLGDASVAGRVPATDPYDTIARVQHTGCLAAAVEEIVAITPPERLRSTGSGTERRAVLDLAVAPVAGAEGSVEVHQVLGTTLLSAEGGLDWPVTATIEGGGSASTIELPVRPARCDPHAGAEDKRGTIIPIEVTTSDGWSGLYEVRSGPALKQDLFDYFTERCGLPSS</sequence>
<evidence type="ECO:0000256" key="1">
    <source>
        <dbReference type="SAM" id="SignalP"/>
    </source>
</evidence>
<feature type="chain" id="PRO_5043772952" evidence="1">
    <location>
        <begin position="32"/>
        <end position="293"/>
    </location>
</feature>
<feature type="signal peptide" evidence="1">
    <location>
        <begin position="1"/>
        <end position="31"/>
    </location>
</feature>